<keyword evidence="1" id="KW-0645">Protease</keyword>
<dbReference type="Proteomes" id="UP000325081">
    <property type="component" value="Unassembled WGS sequence"/>
</dbReference>
<dbReference type="EMBL" id="BKCP01005961">
    <property type="protein sequence ID" value="GER40818.1"/>
    <property type="molecule type" value="Genomic_DNA"/>
</dbReference>
<keyword evidence="1" id="KW-0378">Hydrolase</keyword>
<dbReference type="GO" id="GO:0008233">
    <property type="term" value="F:peptidase activity"/>
    <property type="evidence" value="ECO:0007669"/>
    <property type="project" value="UniProtKB-KW"/>
</dbReference>
<evidence type="ECO:0000313" key="1">
    <source>
        <dbReference type="EMBL" id="GER40818.1"/>
    </source>
</evidence>
<accession>A0A5A7Q772</accession>
<feature type="non-terminal residue" evidence="1">
    <location>
        <position position="1"/>
    </location>
</feature>
<keyword evidence="2" id="KW-1185">Reference proteome</keyword>
<sequence>YAEPPYNRGSHLIVHSSLPQILAAMRTLSISTSVLGSCNRISDKCECLLDDNVGVLASGDRPILCTTPAQGGEVRLALIRHGGLTSSANLASSIGVSHLPPHRINAAIGRGYHSLSGSHKRLHIPICPTIPVLLIESRVVSNLTVLV</sequence>
<organism evidence="1 2">
    <name type="scientific">Striga asiatica</name>
    <name type="common">Asiatic witchweed</name>
    <name type="synonym">Buchnera asiatica</name>
    <dbReference type="NCBI Taxonomy" id="4170"/>
    <lineage>
        <taxon>Eukaryota</taxon>
        <taxon>Viridiplantae</taxon>
        <taxon>Streptophyta</taxon>
        <taxon>Embryophyta</taxon>
        <taxon>Tracheophyta</taxon>
        <taxon>Spermatophyta</taxon>
        <taxon>Magnoliopsida</taxon>
        <taxon>eudicotyledons</taxon>
        <taxon>Gunneridae</taxon>
        <taxon>Pentapetalae</taxon>
        <taxon>asterids</taxon>
        <taxon>lamiids</taxon>
        <taxon>Lamiales</taxon>
        <taxon>Orobanchaceae</taxon>
        <taxon>Buchnereae</taxon>
        <taxon>Striga</taxon>
    </lineage>
</organism>
<name>A0A5A7Q772_STRAF</name>
<reference evidence="2" key="1">
    <citation type="journal article" date="2019" name="Curr. Biol.">
        <title>Genome Sequence of Striga asiatica Provides Insight into the Evolution of Plant Parasitism.</title>
        <authorList>
            <person name="Yoshida S."/>
            <person name="Kim S."/>
            <person name="Wafula E.K."/>
            <person name="Tanskanen J."/>
            <person name="Kim Y.M."/>
            <person name="Honaas L."/>
            <person name="Yang Z."/>
            <person name="Spallek T."/>
            <person name="Conn C.E."/>
            <person name="Ichihashi Y."/>
            <person name="Cheong K."/>
            <person name="Cui S."/>
            <person name="Der J.P."/>
            <person name="Gundlach H."/>
            <person name="Jiao Y."/>
            <person name="Hori C."/>
            <person name="Ishida J.K."/>
            <person name="Kasahara H."/>
            <person name="Kiba T."/>
            <person name="Kim M.S."/>
            <person name="Koo N."/>
            <person name="Laohavisit A."/>
            <person name="Lee Y.H."/>
            <person name="Lumba S."/>
            <person name="McCourt P."/>
            <person name="Mortimer J.C."/>
            <person name="Mutuku J.M."/>
            <person name="Nomura T."/>
            <person name="Sasaki-Sekimoto Y."/>
            <person name="Seto Y."/>
            <person name="Wang Y."/>
            <person name="Wakatake T."/>
            <person name="Sakakibara H."/>
            <person name="Demura T."/>
            <person name="Yamaguchi S."/>
            <person name="Yoneyama K."/>
            <person name="Manabe R.I."/>
            <person name="Nelson D.C."/>
            <person name="Schulman A.H."/>
            <person name="Timko M.P."/>
            <person name="dePamphilis C.W."/>
            <person name="Choi D."/>
            <person name="Shirasu K."/>
        </authorList>
    </citation>
    <scope>NUCLEOTIDE SEQUENCE [LARGE SCALE GENOMIC DNA]</scope>
    <source>
        <strain evidence="2">cv. UVA1</strain>
    </source>
</reference>
<gene>
    <name evidence="1" type="ORF">STAS_17506</name>
</gene>
<proteinExistence type="predicted"/>
<dbReference type="GO" id="GO:0006508">
    <property type="term" value="P:proteolysis"/>
    <property type="evidence" value="ECO:0007669"/>
    <property type="project" value="UniProtKB-KW"/>
</dbReference>
<comment type="caution">
    <text evidence="1">The sequence shown here is derived from an EMBL/GenBank/DDBJ whole genome shotgun (WGS) entry which is preliminary data.</text>
</comment>
<evidence type="ECO:0000313" key="2">
    <source>
        <dbReference type="Proteomes" id="UP000325081"/>
    </source>
</evidence>
<dbReference type="AlphaFoldDB" id="A0A5A7Q772"/>
<protein>
    <submittedName>
        <fullName evidence="1">OTU-like cysteine protease family protein</fullName>
    </submittedName>
</protein>